<organism evidence="1 2">
    <name type="scientific">Linum trigynum</name>
    <dbReference type="NCBI Taxonomy" id="586398"/>
    <lineage>
        <taxon>Eukaryota</taxon>
        <taxon>Viridiplantae</taxon>
        <taxon>Streptophyta</taxon>
        <taxon>Embryophyta</taxon>
        <taxon>Tracheophyta</taxon>
        <taxon>Spermatophyta</taxon>
        <taxon>Magnoliopsida</taxon>
        <taxon>eudicotyledons</taxon>
        <taxon>Gunneridae</taxon>
        <taxon>Pentapetalae</taxon>
        <taxon>rosids</taxon>
        <taxon>fabids</taxon>
        <taxon>Malpighiales</taxon>
        <taxon>Linaceae</taxon>
        <taxon>Linum</taxon>
    </lineage>
</organism>
<proteinExistence type="predicted"/>
<evidence type="ECO:0000313" key="2">
    <source>
        <dbReference type="Proteomes" id="UP001497516"/>
    </source>
</evidence>
<dbReference type="AlphaFoldDB" id="A0AAV2EHL9"/>
<evidence type="ECO:0000313" key="1">
    <source>
        <dbReference type="EMBL" id="CAL1385458.1"/>
    </source>
</evidence>
<name>A0AAV2EHL9_9ROSI</name>
<dbReference type="PANTHER" id="PTHR31865:SF0">
    <property type="entry name" value="EXPRESSED PROTEIN"/>
    <property type="match status" value="1"/>
</dbReference>
<dbReference type="InterPro" id="IPR012881">
    <property type="entry name" value="DUF1685"/>
</dbReference>
<dbReference type="EMBL" id="OZ034817">
    <property type="protein sequence ID" value="CAL1385458.1"/>
    <property type="molecule type" value="Genomic_DNA"/>
</dbReference>
<reference evidence="1 2" key="1">
    <citation type="submission" date="2024-04" db="EMBL/GenBank/DDBJ databases">
        <authorList>
            <person name="Fracassetti M."/>
        </authorList>
    </citation>
    <scope>NUCLEOTIDE SEQUENCE [LARGE SCALE GENOMIC DNA]</scope>
</reference>
<keyword evidence="2" id="KW-1185">Reference proteome</keyword>
<accession>A0AAV2EHL9</accession>
<gene>
    <name evidence="1" type="ORF">LTRI10_LOCUS26593</name>
</gene>
<dbReference type="PANTHER" id="PTHR31865">
    <property type="entry name" value="OSJNBA0071G03.3 PROTEIN"/>
    <property type="match status" value="1"/>
</dbReference>
<protein>
    <submittedName>
        <fullName evidence="1">Uncharacterized protein</fullName>
    </submittedName>
</protein>
<sequence>MAMEKKELDQFQLSATLDLKRAKSLTDDDLDELKGCLDLGFGGFSYDEIPELCNSLPALELCYSMSQKFLDDTAQKSSSAAEGMDSSSDGVAASDQAASRDGQLLLLLRLWNRRRLSGRRERRLDRRKRLEQSVRRRGRCCGSGNRRGDRRLVEADGGSSSRGAEAYSIRLWFQLLTSAYSILADCGFKPQPRGLGQSEL</sequence>
<dbReference type="Proteomes" id="UP001497516">
    <property type="component" value="Chromosome 4"/>
</dbReference>
<dbReference type="Pfam" id="PF07939">
    <property type="entry name" value="DUF1685"/>
    <property type="match status" value="1"/>
</dbReference>